<protein>
    <submittedName>
        <fullName evidence="1">Flagellin lysine-N-methylase</fullName>
    </submittedName>
</protein>
<accession>A0A2D0JV90</accession>
<keyword evidence="1" id="KW-0969">Cilium</keyword>
<dbReference type="RefSeq" id="WP_099112821.1">
    <property type="nucleotide sequence ID" value="NZ_CAWNQI010000051.1"/>
</dbReference>
<dbReference type="OrthoDB" id="86584at2"/>
<evidence type="ECO:0000313" key="2">
    <source>
        <dbReference type="Proteomes" id="UP000221980"/>
    </source>
</evidence>
<dbReference type="AlphaFoldDB" id="A0A2D0JV90"/>
<organism evidence="1 2">
    <name type="scientific">Xenorhabdus miraniensis</name>
    <dbReference type="NCBI Taxonomy" id="351674"/>
    <lineage>
        <taxon>Bacteria</taxon>
        <taxon>Pseudomonadati</taxon>
        <taxon>Pseudomonadota</taxon>
        <taxon>Gammaproteobacteria</taxon>
        <taxon>Enterobacterales</taxon>
        <taxon>Morganellaceae</taxon>
        <taxon>Xenorhabdus</taxon>
    </lineage>
</organism>
<keyword evidence="1" id="KW-0282">Flagellum</keyword>
<dbReference type="GO" id="GO:0032259">
    <property type="term" value="P:methylation"/>
    <property type="evidence" value="ECO:0007669"/>
    <property type="project" value="UniProtKB-KW"/>
</dbReference>
<dbReference type="Proteomes" id="UP000221980">
    <property type="component" value="Unassembled WGS sequence"/>
</dbReference>
<reference evidence="1 2" key="1">
    <citation type="journal article" date="2017" name="Nat. Microbiol.">
        <title>Natural product diversity associated with the nematode symbionts Photorhabdus and Xenorhabdus.</title>
        <authorList>
            <person name="Tobias N.J."/>
            <person name="Wolff H."/>
            <person name="Djahanschiri B."/>
            <person name="Grundmann F."/>
            <person name="Kronenwerth M."/>
            <person name="Shi Y.M."/>
            <person name="Simonyi S."/>
            <person name="Grun P."/>
            <person name="Shapiro-Ilan D."/>
            <person name="Pidot S.J."/>
            <person name="Stinear T.P."/>
            <person name="Ebersberger I."/>
            <person name="Bode H.B."/>
        </authorList>
    </citation>
    <scope>NUCLEOTIDE SEQUENCE [LARGE SCALE GENOMIC DNA]</scope>
    <source>
        <strain evidence="1 2">DSM 17902</strain>
    </source>
</reference>
<evidence type="ECO:0000313" key="1">
    <source>
        <dbReference type="EMBL" id="PHM50253.1"/>
    </source>
</evidence>
<dbReference type="GO" id="GO:0008168">
    <property type="term" value="F:methyltransferase activity"/>
    <property type="evidence" value="ECO:0007669"/>
    <property type="project" value="UniProtKB-KW"/>
</dbReference>
<comment type="caution">
    <text evidence="1">The sequence shown here is derived from an EMBL/GenBank/DDBJ whole genome shotgun (WGS) entry which is preliminary data.</text>
</comment>
<proteinExistence type="predicted"/>
<dbReference type="NCBIfam" id="NF038110">
    <property type="entry name" value="Lys_methyl_FliB"/>
    <property type="match status" value="1"/>
</dbReference>
<dbReference type="EMBL" id="NITZ01000002">
    <property type="protein sequence ID" value="PHM50253.1"/>
    <property type="molecule type" value="Genomic_DNA"/>
</dbReference>
<keyword evidence="1" id="KW-0808">Transferase</keyword>
<keyword evidence="1" id="KW-0489">Methyltransferase</keyword>
<keyword evidence="1" id="KW-0966">Cell projection</keyword>
<gene>
    <name evidence="1" type="ORF">Xmir_00430</name>
</gene>
<sequence>MFIHKIITPMFIKRFQCVGSDCISHCCQDWFISVDKKTYKKYHHADSIEIKQVAQTHVLKSEKKGNYAYIRLNEQKACPFLTEERLCNIYCKLGPSAMSDTCREYPRSEVEYSNVTFKRLSLSCPEVIRQLLFSADAMQLTEEDHYLAKAPKKSDLTDPQYLVYLWCLNLIQASSPQFDDNLYATMQLLIFLEKVNFEIEANFDRIQGIFEFLLAALQNGELTEERRKLPHSSVAFQTAVLGVYGKFIYELSRGGDFLLSTYVNTLNQLELDENQTQKRTEDNMARLRETWHLLTQDSCMKEPSVLRNLFSYLLYHSQFPHVSNFNGDVKGQHNALTHFSLLVMDYFYLRTNLSALAIVEKRMMTEKDVQLIFSAYFSMKMHVTGINDNLLTLMEQCQMSDALACICLLDN</sequence>
<name>A0A2D0JV90_9GAMM</name>
<keyword evidence="2" id="KW-1185">Reference proteome</keyword>